<dbReference type="KEGG" id="git:C6V83_14635"/>
<dbReference type="GO" id="GO:0097367">
    <property type="term" value="F:carbohydrate derivative binding"/>
    <property type="evidence" value="ECO:0007669"/>
    <property type="project" value="InterPro"/>
</dbReference>
<dbReference type="Proteomes" id="UP000239814">
    <property type="component" value="Chromosome"/>
</dbReference>
<protein>
    <recommendedName>
        <fullName evidence="3">TobH protein</fullName>
    </recommendedName>
</protein>
<evidence type="ECO:0000313" key="2">
    <source>
        <dbReference type="Proteomes" id="UP000239814"/>
    </source>
</evidence>
<evidence type="ECO:0008006" key="3">
    <source>
        <dbReference type="Google" id="ProtNLM"/>
    </source>
</evidence>
<name>A0A2S0KHY4_9ACTN</name>
<keyword evidence="2" id="KW-1185">Reference proteome</keyword>
<dbReference type="RefSeq" id="WP_105943004.1">
    <property type="nucleotide sequence ID" value="NZ_CP027433.1"/>
</dbReference>
<proteinExistence type="predicted"/>
<dbReference type="InterPro" id="IPR046348">
    <property type="entry name" value="SIS_dom_sf"/>
</dbReference>
<dbReference type="EMBL" id="CP027433">
    <property type="protein sequence ID" value="AVM01295.1"/>
    <property type="molecule type" value="Genomic_DNA"/>
</dbReference>
<gene>
    <name evidence="1" type="ORF">C6V83_14635</name>
</gene>
<evidence type="ECO:0000313" key="1">
    <source>
        <dbReference type="EMBL" id="AVM01295.1"/>
    </source>
</evidence>
<accession>A0A2S0KHY4</accession>
<dbReference type="GO" id="GO:1901135">
    <property type="term" value="P:carbohydrate derivative metabolic process"/>
    <property type="evidence" value="ECO:0007669"/>
    <property type="project" value="InterPro"/>
</dbReference>
<dbReference type="AlphaFoldDB" id="A0A2S0KHY4"/>
<sequence length="397" mass="40329">MPVIIDDLDDADALHSADTEGLLHSAALAGAQVRAVAEAQAEGVLEPLGTLRPRAVVIVTGGDLLTAGAADLVVAVCAGRIDVPVVVAPSLPGWIGPLDVVVVAGVDAGEPLLADALSRAARRRAEVVVLAPLEGPLREAAGTGLRGAVPLIDLSPRLTVDPRFQYTGLVAGLVATLGALSAVRMTPAPPSLAEVADRLDAEAAADHPGQESFHNQAKLLALRAAGRRCVWAGDSAAAGAVARRGASAFFEIAGLPAAHAGEARALASLGAAAPRATDSIFYDPDFDGPAPADPLRLFVVSTAARSLLTRQRIGTREADLVTEETGDDAFGADRGQVASPAAGSPGVLESLVDTPADLTGYLVIVVRAQLAAAYLALAGDGAREQADPGQFGDWGRR</sequence>
<dbReference type="SUPFAM" id="SSF53697">
    <property type="entry name" value="SIS domain"/>
    <property type="match status" value="1"/>
</dbReference>
<dbReference type="OrthoDB" id="4772742at2"/>
<reference evidence="1 2" key="1">
    <citation type="submission" date="2018-03" db="EMBL/GenBank/DDBJ databases">
        <title>Characteristics and genome of n-alkane degrading marine bacteria Gordonia iterans isolated from crude oil contaminated in Tae-an, South Korea.</title>
        <authorList>
            <person name="Lee S.-S."/>
            <person name="Kim H."/>
        </authorList>
    </citation>
    <scope>NUCLEOTIDE SEQUENCE [LARGE SCALE GENOMIC DNA]</scope>
    <source>
        <strain evidence="1 2">Co17</strain>
    </source>
</reference>
<organism evidence="1 2">
    <name type="scientific">Gordonia iterans</name>
    <dbReference type="NCBI Taxonomy" id="1004901"/>
    <lineage>
        <taxon>Bacteria</taxon>
        <taxon>Bacillati</taxon>
        <taxon>Actinomycetota</taxon>
        <taxon>Actinomycetes</taxon>
        <taxon>Mycobacteriales</taxon>
        <taxon>Gordoniaceae</taxon>
        <taxon>Gordonia</taxon>
    </lineage>
</organism>